<evidence type="ECO:0000313" key="7">
    <source>
        <dbReference type="WBParaSite" id="Bm9588.1"/>
    </source>
</evidence>
<dbReference type="InterPro" id="IPR020373">
    <property type="entry name" value="Kgd4/YMR-31"/>
</dbReference>
<accession>A0A0K0JZT7</accession>
<gene>
    <name evidence="8" type="primary">bma-oxy-5</name>
    <name evidence="4" type="synonym">Bma-oxy-5</name>
    <name evidence="8" type="ORF">Bm9588</name>
    <name evidence="5" type="ORF">BM_BM9588</name>
    <name evidence="4" type="ORF">BM_Bm9588</name>
</gene>
<comment type="subcellular location">
    <subcellularLocation>
        <location evidence="1">Mitochondrion</location>
    </subcellularLocation>
</comment>
<evidence type="ECO:0000256" key="3">
    <source>
        <dbReference type="ARBA" id="ARBA00043970"/>
    </source>
</evidence>
<dbReference type="GeneID" id="6097205"/>
<evidence type="ECO:0000313" key="5">
    <source>
        <dbReference type="EMBL" id="VIO95246.1"/>
    </source>
</evidence>
<dbReference type="PANTHER" id="PTHR31601:SF2">
    <property type="entry name" value="ALPHA-KETOGLUTARATE DEHYDROGENASE COMPONENT 4"/>
    <property type="match status" value="1"/>
</dbReference>
<reference evidence="4 6" key="1">
    <citation type="journal article" date="2007" name="Science">
        <title>Draft genome of the filarial nematode parasite Brugia malayi.</title>
        <authorList>
            <person name="Ghedin E."/>
            <person name="Wang S."/>
            <person name="Spiro D."/>
            <person name="Caler E."/>
            <person name="Zhao Q."/>
            <person name="Crabtree J."/>
            <person name="Allen J.E."/>
            <person name="Delcher A.L."/>
            <person name="Guiliano D.B."/>
            <person name="Miranda-Saavedra D."/>
            <person name="Angiuoli S.V."/>
            <person name="Creasy T."/>
            <person name="Amedeo P."/>
            <person name="Haas B."/>
            <person name="El-Sayed N.M."/>
            <person name="Wortman J.R."/>
            <person name="Feldblyum T."/>
            <person name="Tallon L."/>
            <person name="Schatz M."/>
            <person name="Shumway M."/>
            <person name="Koo H."/>
            <person name="Salzberg S.L."/>
            <person name="Schobel S."/>
            <person name="Pertea M."/>
            <person name="Pop M."/>
            <person name="White O."/>
            <person name="Barton G.J."/>
            <person name="Carlow C.K."/>
            <person name="Crawford M.J."/>
            <person name="Daub J."/>
            <person name="Dimmic M.W."/>
            <person name="Estes C.F."/>
            <person name="Foster J.M."/>
            <person name="Ganatra M."/>
            <person name="Gregory W.F."/>
            <person name="Johnson N.M."/>
            <person name="Jin J."/>
            <person name="Komuniecki R."/>
            <person name="Korf I."/>
            <person name="Kumar S."/>
            <person name="Laney S."/>
            <person name="Li B.W."/>
            <person name="Li W."/>
            <person name="Lindblom T.H."/>
            <person name="Lustigman S."/>
            <person name="Ma D."/>
            <person name="Maina C.V."/>
            <person name="Martin D.M."/>
            <person name="McCarter J.P."/>
            <person name="McReynolds L."/>
            <person name="Mitreva M."/>
            <person name="Nutman T.B."/>
            <person name="Parkinson J."/>
            <person name="Peregrin-Alvarez J.M."/>
            <person name="Poole C."/>
            <person name="Ren Q."/>
            <person name="Saunders L."/>
            <person name="Sluder A.E."/>
            <person name="Smith K."/>
            <person name="Stanke M."/>
            <person name="Unnasch T.R."/>
            <person name="Ware J."/>
            <person name="Wei A.D."/>
            <person name="Weil G."/>
            <person name="Williams D.J."/>
            <person name="Zhang Y."/>
            <person name="Williams S.A."/>
            <person name="Fraser-Liggett C."/>
            <person name="Slatko B."/>
            <person name="Blaxter M.L."/>
            <person name="Scott A.L."/>
        </authorList>
    </citation>
    <scope>NUCLEOTIDE SEQUENCE</scope>
    <source>
        <strain evidence="4 6">FR3</strain>
    </source>
</reference>
<dbReference type="GO" id="GO:0006103">
    <property type="term" value="P:2-oxoglutarate metabolic process"/>
    <property type="evidence" value="ECO:0007669"/>
    <property type="project" value="InterPro"/>
</dbReference>
<dbReference type="AlphaFoldDB" id="A0A0K0JZT7"/>
<evidence type="ECO:0000313" key="6">
    <source>
        <dbReference type="Proteomes" id="UP000006672"/>
    </source>
</evidence>
<dbReference type="Proteomes" id="UP000006672">
    <property type="component" value="Unassembled WGS sequence"/>
</dbReference>
<dbReference type="Pfam" id="PF10937">
    <property type="entry name" value="Kgd4-YMR31"/>
    <property type="match status" value="1"/>
</dbReference>
<accession>A0A4E9FFS8</accession>
<sequence>MVAKRFFSVFHWLSKLYCSIFQRESFKRLESENCVGKLGRTSEALIQRKLEEPGNICCSSTQNRTIHLKKFEEKMNSHLSVVVNNLSNNIMLSSHVRKPLIKFVGARLPRPHYDRSTLSPVIRESESSSVSEKLLSSSNVSPSAVKTNIQRGELIEDWQLPSFLRRKQISEEECHVINNGGAYGLDNSS</sequence>
<reference evidence="7" key="4">
    <citation type="submission" date="2022-04" db="UniProtKB">
        <authorList>
            <consortium name="WormBaseParasite"/>
        </authorList>
    </citation>
    <scope>IDENTIFICATION</scope>
</reference>
<dbReference type="WormBase" id="Bm9588">
    <property type="protein sequence ID" value="BM39292"/>
    <property type="gene ID" value="WBGene00229849"/>
    <property type="gene designation" value="Bma-oxy-5"/>
</dbReference>
<evidence type="ECO:0000256" key="1">
    <source>
        <dbReference type="ARBA" id="ARBA00004173"/>
    </source>
</evidence>
<comment type="similarity">
    <text evidence="3">Belongs to the alpha-ketoglutarate dehydrogenase component 4 family.</text>
</comment>
<reference evidence="4" key="2">
    <citation type="submission" date="2012-12" db="EMBL/GenBank/DDBJ databases">
        <authorList>
            <person name="Gao Y.W."/>
            <person name="Fan S.T."/>
            <person name="Sun H.T."/>
            <person name="Wang Z."/>
            <person name="Gao X.L."/>
            <person name="Li Y.G."/>
            <person name="Wang T.C."/>
            <person name="Zhang K."/>
            <person name="Xu W.W."/>
            <person name="Yu Z.J."/>
            <person name="Xia X.Z."/>
        </authorList>
    </citation>
    <scope>NUCLEOTIDE SEQUENCE</scope>
    <source>
        <strain evidence="4">FR3</strain>
    </source>
</reference>
<keyword evidence="6" id="KW-1185">Reference proteome</keyword>
<dbReference type="GO" id="GO:0005739">
    <property type="term" value="C:mitochondrion"/>
    <property type="evidence" value="ECO:0007669"/>
    <property type="project" value="UniProtKB-SubCell"/>
</dbReference>
<dbReference type="RefSeq" id="XP_042935553.1">
    <property type="nucleotide sequence ID" value="XM_043079619.1"/>
</dbReference>
<keyword evidence="2" id="KW-0496">Mitochondrion</keyword>
<name>A0A0K0JZT7_BRUMA</name>
<organism evidence="4">
    <name type="scientific">Brugia malayi</name>
    <name type="common">Filarial nematode worm</name>
    <dbReference type="NCBI Taxonomy" id="6279"/>
    <lineage>
        <taxon>Eukaryota</taxon>
        <taxon>Metazoa</taxon>
        <taxon>Ecdysozoa</taxon>
        <taxon>Nematoda</taxon>
        <taxon>Chromadorea</taxon>
        <taxon>Rhabditida</taxon>
        <taxon>Spirurina</taxon>
        <taxon>Spiruromorpha</taxon>
        <taxon>Filarioidea</taxon>
        <taxon>Onchocercidae</taxon>
        <taxon>Brugia</taxon>
    </lineage>
</organism>
<dbReference type="EMBL" id="LN856925">
    <property type="protein sequence ID" value="CDQ05638.2"/>
    <property type="molecule type" value="Genomic_DNA"/>
</dbReference>
<proteinExistence type="inferred from homology"/>
<dbReference type="OrthoDB" id="2116030at2759"/>
<accession>A0A0J9YAZ6</accession>
<dbReference type="WBParaSite" id="Bm9588.1">
    <property type="protein sequence ID" value="Bm9588.1"/>
    <property type="gene ID" value="WBGene00229849"/>
</dbReference>
<reference evidence="5" key="3">
    <citation type="submission" date="2019-04" db="EMBL/GenBank/DDBJ databases">
        <authorList>
            <person name="Howe K."/>
            <person name="Paulini M."/>
            <person name="Williams G."/>
        </authorList>
    </citation>
    <scope>NUCLEOTIDE SEQUENCE [LARGE SCALE GENOMIC DNA]</scope>
    <source>
        <strain evidence="5">FR3</strain>
    </source>
</reference>
<evidence type="ECO:0000313" key="4">
    <source>
        <dbReference type="EMBL" id="CDQ05638.2"/>
    </source>
</evidence>
<evidence type="ECO:0000256" key="2">
    <source>
        <dbReference type="ARBA" id="ARBA00023128"/>
    </source>
</evidence>
<dbReference type="GO" id="GO:0004591">
    <property type="term" value="F:oxoglutarate dehydrogenase (succinyl-transferring) activity"/>
    <property type="evidence" value="ECO:0007669"/>
    <property type="project" value="TreeGrafter"/>
</dbReference>
<evidence type="ECO:0000313" key="8">
    <source>
        <dbReference type="WormBase" id="Bm9588"/>
    </source>
</evidence>
<protein>
    <submittedName>
        <fullName evidence="4 7">BMA-OXY-5</fullName>
    </submittedName>
</protein>
<dbReference type="PANTHER" id="PTHR31601">
    <property type="entry name" value="28S RIBOSOMAL PROTEIN S36, MITOCHONDRIAL"/>
    <property type="match status" value="1"/>
</dbReference>
<dbReference type="EMBL" id="CAAKNF010000194">
    <property type="protein sequence ID" value="VIO95246.1"/>
    <property type="molecule type" value="Genomic_DNA"/>
</dbReference>